<dbReference type="GO" id="GO:0017119">
    <property type="term" value="C:Golgi transport complex"/>
    <property type="evidence" value="ECO:0007669"/>
    <property type="project" value="InterPro"/>
</dbReference>
<name>A0AAD4QGE0_9AGAM</name>
<organism evidence="9 10">
    <name type="scientific">Lactarius akahatsu</name>
    <dbReference type="NCBI Taxonomy" id="416441"/>
    <lineage>
        <taxon>Eukaryota</taxon>
        <taxon>Fungi</taxon>
        <taxon>Dikarya</taxon>
        <taxon>Basidiomycota</taxon>
        <taxon>Agaricomycotina</taxon>
        <taxon>Agaricomycetes</taxon>
        <taxon>Russulales</taxon>
        <taxon>Russulaceae</taxon>
        <taxon>Lactarius</taxon>
    </lineage>
</organism>
<evidence type="ECO:0000256" key="3">
    <source>
        <dbReference type="ARBA" id="ARBA00020978"/>
    </source>
</evidence>
<feature type="compositionally biased region" description="Polar residues" evidence="8">
    <location>
        <begin position="45"/>
        <end position="54"/>
    </location>
</feature>
<dbReference type="GO" id="GO:0015031">
    <property type="term" value="P:protein transport"/>
    <property type="evidence" value="ECO:0007669"/>
    <property type="project" value="UniProtKB-KW"/>
</dbReference>
<dbReference type="InterPro" id="IPR033370">
    <property type="entry name" value="COG1"/>
</dbReference>
<evidence type="ECO:0000256" key="8">
    <source>
        <dbReference type="SAM" id="MobiDB-lite"/>
    </source>
</evidence>
<dbReference type="PANTHER" id="PTHR31658">
    <property type="entry name" value="CONSERVED OLIGOMERIC GOLGI COMPLEX SUBUNIT 1"/>
    <property type="match status" value="1"/>
</dbReference>
<keyword evidence="6" id="KW-0333">Golgi apparatus</keyword>
<proteinExistence type="inferred from homology"/>
<keyword evidence="4" id="KW-0813">Transport</keyword>
<feature type="region of interest" description="Disordered" evidence="8">
    <location>
        <begin position="1"/>
        <end position="56"/>
    </location>
</feature>
<keyword evidence="5" id="KW-0653">Protein transport</keyword>
<accession>A0AAD4QGE0</accession>
<dbReference type="EMBL" id="JAKELL010000007">
    <property type="protein sequence ID" value="KAH8997348.1"/>
    <property type="molecule type" value="Genomic_DNA"/>
</dbReference>
<feature type="compositionally biased region" description="Polar residues" evidence="8">
    <location>
        <begin position="16"/>
        <end position="35"/>
    </location>
</feature>
<gene>
    <name evidence="9" type="ORF">EDB92DRAFT_1941973</name>
</gene>
<comment type="caution">
    <text evidence="9">The sequence shown here is derived from an EMBL/GenBank/DDBJ whole genome shotgun (WGS) entry which is preliminary data.</text>
</comment>
<keyword evidence="10" id="KW-1185">Reference proteome</keyword>
<dbReference type="GO" id="GO:0000139">
    <property type="term" value="C:Golgi membrane"/>
    <property type="evidence" value="ECO:0007669"/>
    <property type="project" value="UniProtKB-SubCell"/>
</dbReference>
<evidence type="ECO:0000313" key="10">
    <source>
        <dbReference type="Proteomes" id="UP001201163"/>
    </source>
</evidence>
<evidence type="ECO:0000256" key="5">
    <source>
        <dbReference type="ARBA" id="ARBA00022927"/>
    </source>
</evidence>
<feature type="compositionally biased region" description="Polar residues" evidence="8">
    <location>
        <begin position="289"/>
        <end position="304"/>
    </location>
</feature>
<evidence type="ECO:0000313" key="9">
    <source>
        <dbReference type="EMBL" id="KAH8997348.1"/>
    </source>
</evidence>
<dbReference type="GO" id="GO:0006891">
    <property type="term" value="P:intra-Golgi vesicle-mediated transport"/>
    <property type="evidence" value="ECO:0007669"/>
    <property type="project" value="InterPro"/>
</dbReference>
<dbReference type="Proteomes" id="UP001201163">
    <property type="component" value="Unassembled WGS sequence"/>
</dbReference>
<feature type="region of interest" description="Disordered" evidence="8">
    <location>
        <begin position="283"/>
        <end position="308"/>
    </location>
</feature>
<comment type="similarity">
    <text evidence="2">Belongs to the COG1 family.</text>
</comment>
<dbReference type="AlphaFoldDB" id="A0AAD4QGE0"/>
<sequence length="881" mass="97246">MAVPLSSPSSLSSPLQRPSNFSPQLSPLQGFRTPTSPWPPRGTPRSMSLHTSGTEDPDELFTKFTVSEVKQVHNRLLTDADAKQEELRLMRRERYRDLLQASSSIISIAQSSRDVLSALEDIKTSIPAELPRSVRRTSATEKGDAQLRILQSVAAHMKLLLDTPEHIWRLLEKKKYLHAGWLFLLARIIYQALVRTDTEDEEDDWRAQGIDVLEQFPLVQRQWDTVSQLRAQITYKATLSLRDSGASLEDVCSILLTLHFLESRPLIDVLTIFLTQRTRNLQTTLSRSPKSAPNGSLPNGSALSKSKKTIVRETREGLEAVLDAIASTVALARAVFSNRSDDGPSLMSRVLLFVQSDIPVPDPSLPPELQMSTQHLLSTLPSASHFALLPSSIRSYRPYVDLASATSSIPPAQLALQLSEWFSKAVTNLRNAAEGWFTDLRTLKEVWALRSWFDEWLGGKVLEDGEKQGLAEVIDGVAHGQAVKILRKVLGDLQDRFHDELRAALSQLRDGTSLVESTPTNFLFQPVVPPTFDVSFGSTLVSAFRKYESTLQRQVTTRTPLLHKIVCSLEDGAKALRDDSDGKLTGKLRKAYAPLVEECCAAILAALSSNVVELKSGTDTDIRSLAFLSRLSETLHASPFDSDLGCDAISSSINFRGGISALREQSVTQWRGFVVSTVLADYLKTPLHAQSRSDLSCQPSWSLMHALLSLSSYLRSVETPSSSTTGKHKRGIAETVIRHFVTSLVDTLEASEELRGAQANVWDLKFLRRLLALWTEEWDGLLKLDKLIGQVRPSSSPTDGEDSLLEQHILRTQILIAPLLPLAPSHPPTNPSKSSAKDTRTESLLLFGVPPAEQATQPVMDLAKPGPRFGSLLVGSTPVAR</sequence>
<evidence type="ECO:0000256" key="4">
    <source>
        <dbReference type="ARBA" id="ARBA00022448"/>
    </source>
</evidence>
<keyword evidence="7" id="KW-0472">Membrane</keyword>
<reference evidence="9" key="1">
    <citation type="submission" date="2022-01" db="EMBL/GenBank/DDBJ databases">
        <title>Comparative genomics reveals a dynamic genome evolution in the ectomycorrhizal milk-cap (Lactarius) mushrooms.</title>
        <authorList>
            <consortium name="DOE Joint Genome Institute"/>
            <person name="Lebreton A."/>
            <person name="Tang N."/>
            <person name="Kuo A."/>
            <person name="LaButti K."/>
            <person name="Drula E."/>
            <person name="Barry K."/>
            <person name="Clum A."/>
            <person name="Lipzen A."/>
            <person name="Mousain D."/>
            <person name="Ng V."/>
            <person name="Wang R."/>
            <person name="Wang X."/>
            <person name="Dai Y."/>
            <person name="Henrissat B."/>
            <person name="Grigoriev I.V."/>
            <person name="Guerin-Laguette A."/>
            <person name="Yu F."/>
            <person name="Martin F.M."/>
        </authorList>
    </citation>
    <scope>NUCLEOTIDE SEQUENCE</scope>
    <source>
        <strain evidence="9">QP</strain>
    </source>
</reference>
<comment type="subcellular location">
    <subcellularLocation>
        <location evidence="1">Golgi apparatus membrane</location>
        <topology evidence="1">Peripheral membrane protein</topology>
    </subcellularLocation>
</comment>
<evidence type="ECO:0000256" key="7">
    <source>
        <dbReference type="ARBA" id="ARBA00023136"/>
    </source>
</evidence>
<evidence type="ECO:0000256" key="6">
    <source>
        <dbReference type="ARBA" id="ARBA00023034"/>
    </source>
</evidence>
<protein>
    <recommendedName>
        <fullName evidence="3">Conserved oligomeric Golgi complex subunit 1</fullName>
    </recommendedName>
</protein>
<feature type="compositionally biased region" description="Low complexity" evidence="8">
    <location>
        <begin position="1"/>
        <end position="15"/>
    </location>
</feature>
<dbReference type="PANTHER" id="PTHR31658:SF0">
    <property type="entry name" value="CONSERVED OLIGOMERIC GOLGI COMPLEX SUBUNIT 1"/>
    <property type="match status" value="1"/>
</dbReference>
<evidence type="ECO:0000256" key="2">
    <source>
        <dbReference type="ARBA" id="ARBA00006653"/>
    </source>
</evidence>
<evidence type="ECO:0000256" key="1">
    <source>
        <dbReference type="ARBA" id="ARBA00004395"/>
    </source>
</evidence>
<dbReference type="Pfam" id="PF08700">
    <property type="entry name" value="VPS51_Exo84_N"/>
    <property type="match status" value="1"/>
</dbReference>